<dbReference type="GO" id="GO:0007095">
    <property type="term" value="P:mitotic G2 DNA damage checkpoint signaling"/>
    <property type="evidence" value="ECO:0007669"/>
    <property type="project" value="TreeGrafter"/>
</dbReference>
<keyword evidence="7" id="KW-0227">DNA damage</keyword>
<evidence type="ECO:0000256" key="7">
    <source>
        <dbReference type="ARBA" id="ARBA00022763"/>
    </source>
</evidence>
<comment type="similarity">
    <text evidence="3">Belongs to the BABAM1 family.</text>
</comment>
<dbReference type="GO" id="GO:0005737">
    <property type="term" value="C:cytoplasm"/>
    <property type="evidence" value="ECO:0007669"/>
    <property type="project" value="UniProtKB-SubCell"/>
</dbReference>
<dbReference type="eggNOG" id="ENOG502QPZP">
    <property type="taxonomic scope" value="Eukaryota"/>
</dbReference>
<keyword evidence="18" id="KW-1185">Reference proteome</keyword>
<name>A0A0D2UB26_CAPO3</name>
<evidence type="ECO:0000256" key="11">
    <source>
        <dbReference type="ARBA" id="ARBA00023204"/>
    </source>
</evidence>
<evidence type="ECO:0000256" key="9">
    <source>
        <dbReference type="ARBA" id="ARBA00022786"/>
    </source>
</evidence>
<feature type="region of interest" description="Disordered" evidence="16">
    <location>
        <begin position="226"/>
        <end position="257"/>
    </location>
</feature>
<accession>A0A0D2UB26</accession>
<evidence type="ECO:0000256" key="3">
    <source>
        <dbReference type="ARBA" id="ARBA00010809"/>
    </source>
</evidence>
<protein>
    <recommendedName>
        <fullName evidence="4">BRISC and BRCA1-A complex member 1</fullName>
    </recommendedName>
    <alternativeName>
        <fullName evidence="14">Mediator of RAP80 interactions and targeting subunit of 40 kDa</fullName>
    </alternativeName>
    <alternativeName>
        <fullName evidence="15">New component of the BRCA1-A complex</fullName>
    </alternativeName>
</protein>
<evidence type="ECO:0000313" key="17">
    <source>
        <dbReference type="EMBL" id="KJE92256.1"/>
    </source>
</evidence>
<sequence length="391" mass="43284">MTTTAAQPVAPLISANIPEKIVFCVDASPETLEKMMANNHDKTSLNYFQTGLRRFVQIKSTFSPSHEYAIVTLTDRASWFAPLTNNVQATVKAIHSIVPKSEPCTSFDMRSVYETVAANIPPPTRVDNSWSYVVRVIVLYARSATIPHFSGGEQASASVHRPWLFCDYVLLHRRHEHAQSIFDSFFEFNKIAQPSQYYFEVHLARKFYTALCLLLGHALQRPSQLMQAKQTEQSSMSEPLPVAASQEPSMQNSRAHSVENLTTLPTEAPGQAMDTAPLGHQHPHQPISQGMQMLPTEEPATVHQHQLQSQAALFGGANFSEADQHLSEELRATSYEAPQTEANNLQPQQQESLMVLESPPPAPAAAAAAMPMQFINPAALAMLQRQQQSGN</sequence>
<dbReference type="PANTHER" id="PTHR15660">
    <property type="entry name" value="BRISC AND BRCA1-A COMPLEX MEMBER 1"/>
    <property type="match status" value="1"/>
</dbReference>
<dbReference type="InterPro" id="IPR026126">
    <property type="entry name" value="BABAM1"/>
</dbReference>
<evidence type="ECO:0000256" key="5">
    <source>
        <dbReference type="ARBA" id="ARBA00022490"/>
    </source>
</evidence>
<gene>
    <name evidence="17" type="ORF">CAOG_003261</name>
</gene>
<dbReference type="GO" id="GO:0045739">
    <property type="term" value="P:positive regulation of DNA repair"/>
    <property type="evidence" value="ECO:0007669"/>
    <property type="project" value="InterPro"/>
</dbReference>
<dbReference type="GO" id="GO:0006302">
    <property type="term" value="P:double-strand break repair"/>
    <property type="evidence" value="ECO:0007669"/>
    <property type="project" value="TreeGrafter"/>
</dbReference>
<dbReference type="EMBL" id="KE346363">
    <property type="protein sequence ID" value="KJE92256.1"/>
    <property type="molecule type" value="Genomic_DNA"/>
</dbReference>
<keyword evidence="9" id="KW-0833">Ubl conjugation pathway</keyword>
<comment type="subcellular location">
    <subcellularLocation>
        <location evidence="2">Cytoplasm</location>
    </subcellularLocation>
    <subcellularLocation>
        <location evidence="1">Nucleus</location>
    </subcellularLocation>
</comment>
<keyword evidence="10" id="KW-0156">Chromatin regulator</keyword>
<evidence type="ECO:0000256" key="10">
    <source>
        <dbReference type="ARBA" id="ARBA00022853"/>
    </source>
</evidence>
<evidence type="ECO:0000256" key="4">
    <source>
        <dbReference type="ARBA" id="ARBA00019437"/>
    </source>
</evidence>
<evidence type="ECO:0000256" key="2">
    <source>
        <dbReference type="ARBA" id="ARBA00004496"/>
    </source>
</evidence>
<keyword evidence="8" id="KW-0498">Mitosis</keyword>
<evidence type="ECO:0000313" key="18">
    <source>
        <dbReference type="Proteomes" id="UP000008743"/>
    </source>
</evidence>
<keyword evidence="5" id="KW-0963">Cytoplasm</keyword>
<dbReference type="PANTHER" id="PTHR15660:SF1">
    <property type="entry name" value="BRISC AND BRCA1-A COMPLEX MEMBER 1"/>
    <property type="match status" value="1"/>
</dbReference>
<proteinExistence type="inferred from homology"/>
<dbReference type="InParanoid" id="A0A0D2UB26"/>
<keyword evidence="6" id="KW-0132">Cell division</keyword>
<dbReference type="GO" id="GO:0016604">
    <property type="term" value="C:nuclear body"/>
    <property type="evidence" value="ECO:0007669"/>
    <property type="project" value="TreeGrafter"/>
</dbReference>
<evidence type="ECO:0000256" key="15">
    <source>
        <dbReference type="ARBA" id="ARBA00031038"/>
    </source>
</evidence>
<dbReference type="AlphaFoldDB" id="A0A0D2UB26"/>
<keyword evidence="11" id="KW-0234">DNA repair</keyword>
<dbReference type="RefSeq" id="XP_004364100.1">
    <property type="nucleotide sequence ID" value="XM_004364043.2"/>
</dbReference>
<dbReference type="STRING" id="595528.A0A0D2UB26"/>
<evidence type="ECO:0000256" key="14">
    <source>
        <dbReference type="ARBA" id="ARBA00030984"/>
    </source>
</evidence>
<organism evidence="17 18">
    <name type="scientific">Capsaspora owczarzaki (strain ATCC 30864)</name>
    <dbReference type="NCBI Taxonomy" id="595528"/>
    <lineage>
        <taxon>Eukaryota</taxon>
        <taxon>Filasterea</taxon>
        <taxon>Capsaspora</taxon>
    </lineage>
</organism>
<dbReference type="GO" id="GO:0070552">
    <property type="term" value="C:BRISC complex"/>
    <property type="evidence" value="ECO:0007669"/>
    <property type="project" value="InterPro"/>
</dbReference>
<dbReference type="PhylomeDB" id="A0A0D2UB26"/>
<reference evidence="18" key="1">
    <citation type="submission" date="2011-02" db="EMBL/GenBank/DDBJ databases">
        <title>The Genome Sequence of Capsaspora owczarzaki ATCC 30864.</title>
        <authorList>
            <person name="Russ C."/>
            <person name="Cuomo C."/>
            <person name="Burger G."/>
            <person name="Gray M.W."/>
            <person name="Holland P.W.H."/>
            <person name="King N."/>
            <person name="Lang F.B.F."/>
            <person name="Roger A.J."/>
            <person name="Ruiz-Trillo I."/>
            <person name="Young S.K."/>
            <person name="Zeng Q."/>
            <person name="Gargeya S."/>
            <person name="Alvarado L."/>
            <person name="Berlin A."/>
            <person name="Chapman S.B."/>
            <person name="Chen Z."/>
            <person name="Freedman E."/>
            <person name="Gellesch M."/>
            <person name="Goldberg J."/>
            <person name="Griggs A."/>
            <person name="Gujja S."/>
            <person name="Heilman E."/>
            <person name="Heiman D."/>
            <person name="Howarth C."/>
            <person name="Mehta T."/>
            <person name="Neiman D."/>
            <person name="Pearson M."/>
            <person name="Roberts A."/>
            <person name="Saif S."/>
            <person name="Shea T."/>
            <person name="Shenoy N."/>
            <person name="Sisk P."/>
            <person name="Stolte C."/>
            <person name="Sykes S."/>
            <person name="White J."/>
            <person name="Yandava C."/>
            <person name="Haas B."/>
            <person name="Nusbaum C."/>
            <person name="Birren B."/>
        </authorList>
    </citation>
    <scope>NUCLEOTIDE SEQUENCE</scope>
    <source>
        <strain evidence="18">ATCC 30864</strain>
    </source>
</reference>
<dbReference type="Proteomes" id="UP000008743">
    <property type="component" value="Unassembled WGS sequence"/>
</dbReference>
<evidence type="ECO:0000256" key="6">
    <source>
        <dbReference type="ARBA" id="ARBA00022618"/>
    </source>
</evidence>
<dbReference type="GO" id="GO:0051301">
    <property type="term" value="P:cell division"/>
    <property type="evidence" value="ECO:0007669"/>
    <property type="project" value="UniProtKB-KW"/>
</dbReference>
<dbReference type="CDD" id="cd21502">
    <property type="entry name" value="vWA_BABAM1"/>
    <property type="match status" value="1"/>
</dbReference>
<evidence type="ECO:0000256" key="13">
    <source>
        <dbReference type="ARBA" id="ARBA00023306"/>
    </source>
</evidence>
<dbReference type="SUPFAM" id="SSF53300">
    <property type="entry name" value="vWA-like"/>
    <property type="match status" value="1"/>
</dbReference>
<evidence type="ECO:0000256" key="8">
    <source>
        <dbReference type="ARBA" id="ARBA00022776"/>
    </source>
</evidence>
<dbReference type="OrthoDB" id="547311at2759"/>
<evidence type="ECO:0000256" key="16">
    <source>
        <dbReference type="SAM" id="MobiDB-lite"/>
    </source>
</evidence>
<evidence type="ECO:0000256" key="1">
    <source>
        <dbReference type="ARBA" id="ARBA00004123"/>
    </source>
</evidence>
<evidence type="ECO:0000256" key="12">
    <source>
        <dbReference type="ARBA" id="ARBA00023242"/>
    </source>
</evidence>
<keyword evidence="12" id="KW-0539">Nucleus</keyword>
<feature type="compositionally biased region" description="Polar residues" evidence="16">
    <location>
        <begin position="246"/>
        <end position="257"/>
    </location>
</feature>
<dbReference type="InterPro" id="IPR036465">
    <property type="entry name" value="vWFA_dom_sf"/>
</dbReference>
<keyword evidence="13" id="KW-0131">Cell cycle</keyword>
<feature type="compositionally biased region" description="Polar residues" evidence="16">
    <location>
        <begin position="226"/>
        <end position="237"/>
    </location>
</feature>
<dbReference type="GO" id="GO:0006325">
    <property type="term" value="P:chromatin organization"/>
    <property type="evidence" value="ECO:0007669"/>
    <property type="project" value="UniProtKB-KW"/>
</dbReference>